<dbReference type="Pfam" id="PF00411">
    <property type="entry name" value="Ribosomal_S11"/>
    <property type="match status" value="1"/>
</dbReference>
<evidence type="ECO:0008006" key="6">
    <source>
        <dbReference type="Google" id="ProtNLM"/>
    </source>
</evidence>
<dbReference type="AlphaFoldDB" id="A0A9P0DHG4"/>
<keyword evidence="2" id="KW-0689">Ribosomal protein</keyword>
<evidence type="ECO:0000256" key="2">
    <source>
        <dbReference type="ARBA" id="ARBA00022980"/>
    </source>
</evidence>
<dbReference type="GO" id="GO:0003735">
    <property type="term" value="F:structural constituent of ribosome"/>
    <property type="evidence" value="ECO:0007669"/>
    <property type="project" value="InterPro"/>
</dbReference>
<reference evidence="4" key="2">
    <citation type="submission" date="2022-10" db="EMBL/GenBank/DDBJ databases">
        <authorList>
            <consortium name="ENA_rothamsted_submissions"/>
            <consortium name="culmorum"/>
            <person name="King R."/>
        </authorList>
    </citation>
    <scope>NUCLEOTIDE SEQUENCE</scope>
</reference>
<dbReference type="GO" id="GO:0005840">
    <property type="term" value="C:ribosome"/>
    <property type="evidence" value="ECO:0007669"/>
    <property type="project" value="UniProtKB-KW"/>
</dbReference>
<dbReference type="Gene3D" id="3.30.420.80">
    <property type="entry name" value="Ribosomal protein S11"/>
    <property type="match status" value="1"/>
</dbReference>
<dbReference type="OrthoDB" id="1654884at2759"/>
<evidence type="ECO:0000313" key="5">
    <source>
        <dbReference type="Proteomes" id="UP001153737"/>
    </source>
</evidence>
<proteinExistence type="inferred from homology"/>
<name>A0A9P0DHG4_PHACE</name>
<evidence type="ECO:0000313" key="4">
    <source>
        <dbReference type="EMBL" id="CAH1117033.1"/>
    </source>
</evidence>
<evidence type="ECO:0000256" key="1">
    <source>
        <dbReference type="ARBA" id="ARBA00006194"/>
    </source>
</evidence>
<reference evidence="4" key="1">
    <citation type="submission" date="2022-01" db="EMBL/GenBank/DDBJ databases">
        <authorList>
            <person name="King R."/>
        </authorList>
    </citation>
    <scope>NUCLEOTIDE SEQUENCE</scope>
</reference>
<dbReference type="PANTHER" id="PTHR11759">
    <property type="entry name" value="40S RIBOSOMAL PROTEIN S14/30S RIBOSOMAL PROTEIN S11"/>
    <property type="match status" value="1"/>
</dbReference>
<dbReference type="GO" id="GO:1990904">
    <property type="term" value="C:ribonucleoprotein complex"/>
    <property type="evidence" value="ECO:0007669"/>
    <property type="project" value="UniProtKB-KW"/>
</dbReference>
<dbReference type="Proteomes" id="UP001153737">
    <property type="component" value="Chromosome 1"/>
</dbReference>
<keyword evidence="3" id="KW-0687">Ribonucleoprotein</keyword>
<dbReference type="InterPro" id="IPR001971">
    <property type="entry name" value="Ribosomal_uS11"/>
</dbReference>
<accession>A0A9P0DHG4</accession>
<dbReference type="EMBL" id="OU896707">
    <property type="protein sequence ID" value="CAH1117033.1"/>
    <property type="molecule type" value="Genomic_DNA"/>
</dbReference>
<evidence type="ECO:0000256" key="3">
    <source>
        <dbReference type="ARBA" id="ARBA00023274"/>
    </source>
</evidence>
<dbReference type="GO" id="GO:0006412">
    <property type="term" value="P:translation"/>
    <property type="evidence" value="ECO:0007669"/>
    <property type="project" value="InterPro"/>
</dbReference>
<dbReference type="SUPFAM" id="SSF53137">
    <property type="entry name" value="Translational machinery components"/>
    <property type="match status" value="1"/>
</dbReference>
<dbReference type="HAMAP" id="MF_01310">
    <property type="entry name" value="Ribosomal_uS11"/>
    <property type="match status" value="1"/>
</dbReference>
<protein>
    <recommendedName>
        <fullName evidence="6">28S ribosomal protein S11, mitochondrial</fullName>
    </recommendedName>
</protein>
<comment type="similarity">
    <text evidence="1">Belongs to the universal ribosomal protein uS11 family.</text>
</comment>
<organism evidence="4 5">
    <name type="scientific">Phaedon cochleariae</name>
    <name type="common">Mustard beetle</name>
    <dbReference type="NCBI Taxonomy" id="80249"/>
    <lineage>
        <taxon>Eukaryota</taxon>
        <taxon>Metazoa</taxon>
        <taxon>Ecdysozoa</taxon>
        <taxon>Arthropoda</taxon>
        <taxon>Hexapoda</taxon>
        <taxon>Insecta</taxon>
        <taxon>Pterygota</taxon>
        <taxon>Neoptera</taxon>
        <taxon>Endopterygota</taxon>
        <taxon>Coleoptera</taxon>
        <taxon>Polyphaga</taxon>
        <taxon>Cucujiformia</taxon>
        <taxon>Chrysomeloidea</taxon>
        <taxon>Chrysomelidae</taxon>
        <taxon>Chrysomelinae</taxon>
        <taxon>Chrysomelini</taxon>
        <taxon>Phaedon</taxon>
    </lineage>
</organism>
<dbReference type="InterPro" id="IPR036967">
    <property type="entry name" value="Ribosomal_uS11_sf"/>
</dbReference>
<gene>
    <name evidence="4" type="ORF">PHAECO_LOCUS719</name>
</gene>
<keyword evidence="5" id="KW-1185">Reference proteome</keyword>
<sequence length="201" mass="22394">MIMKQLCRIFKQISFTDTLQASPRSFYTSTFKYREVVNRKEMLKSVPAVDEGAIGEKSIDVDSMIHKNVDTFPDFNTPNKLFNGVPFKNLPIFNIRVSKNNTIINLTDAKGFPKFIRSCGVEGFKNARKGTNIAAQATAVSIGTKAVENGYKTVRLTVRGLGPGRMAAIKGLQIAGLEIVSITDNTRVSWNPPRPRKQRKL</sequence>
<dbReference type="FunFam" id="3.30.420.80:FF:000013">
    <property type="entry name" value="Mitochondrial ribosomal protein S11"/>
    <property type="match status" value="1"/>
</dbReference>